<comment type="caution">
    <text evidence="1">The sequence shown here is derived from an EMBL/GenBank/DDBJ whole genome shotgun (WGS) entry which is preliminary data.</text>
</comment>
<reference evidence="1" key="1">
    <citation type="submission" date="2021-06" db="EMBL/GenBank/DDBJ databases">
        <authorList>
            <person name="Kallberg Y."/>
            <person name="Tangrot J."/>
            <person name="Rosling A."/>
        </authorList>
    </citation>
    <scope>NUCLEOTIDE SEQUENCE</scope>
    <source>
        <strain evidence="1">MA453B</strain>
    </source>
</reference>
<proteinExistence type="predicted"/>
<evidence type="ECO:0000313" key="1">
    <source>
        <dbReference type="EMBL" id="CAG8598787.1"/>
    </source>
</evidence>
<dbReference type="AlphaFoldDB" id="A0A9N9GFQ5"/>
<feature type="non-terminal residue" evidence="1">
    <location>
        <position position="66"/>
    </location>
</feature>
<dbReference type="EMBL" id="CAJVPY010003696">
    <property type="protein sequence ID" value="CAG8598787.1"/>
    <property type="molecule type" value="Genomic_DNA"/>
</dbReference>
<name>A0A9N9GFQ5_9GLOM</name>
<protein>
    <submittedName>
        <fullName evidence="1">4106_t:CDS:1</fullName>
    </submittedName>
</protein>
<evidence type="ECO:0000313" key="2">
    <source>
        <dbReference type="Proteomes" id="UP000789405"/>
    </source>
</evidence>
<organism evidence="1 2">
    <name type="scientific">Dentiscutata erythropus</name>
    <dbReference type="NCBI Taxonomy" id="1348616"/>
    <lineage>
        <taxon>Eukaryota</taxon>
        <taxon>Fungi</taxon>
        <taxon>Fungi incertae sedis</taxon>
        <taxon>Mucoromycota</taxon>
        <taxon>Glomeromycotina</taxon>
        <taxon>Glomeromycetes</taxon>
        <taxon>Diversisporales</taxon>
        <taxon>Gigasporaceae</taxon>
        <taxon>Dentiscutata</taxon>
    </lineage>
</organism>
<keyword evidence="2" id="KW-1185">Reference proteome</keyword>
<accession>A0A9N9GFQ5</accession>
<sequence>TIFNTHPLMKHPSHTTCAMPPILDVNDCIESRSPAGRARLTAMIFCLIRSNAYPTSSETQNLETSP</sequence>
<dbReference type="Proteomes" id="UP000789405">
    <property type="component" value="Unassembled WGS sequence"/>
</dbReference>
<gene>
    <name evidence="1" type="ORF">DERYTH_LOCUS7536</name>
</gene>